<dbReference type="EMBL" id="CP001401">
    <property type="protein sequence ID" value="ACP54408.1"/>
    <property type="molecule type" value="Genomic_DNA"/>
</dbReference>
<reference evidence="1 2" key="1">
    <citation type="journal article" date="2009" name="Proc. Natl. Acad. Sci. U.S.A.">
        <title>Biogeography of the Sulfolobus islandicus pan-genome.</title>
        <authorList>
            <person name="Reno M.L."/>
            <person name="Held N.L."/>
            <person name="Fields C.J."/>
            <person name="Burke P.V."/>
            <person name="Whitaker R.J."/>
        </authorList>
    </citation>
    <scope>NUCLEOTIDE SEQUENCE [LARGE SCALE GENOMIC DNA]</scope>
    <source>
        <strain evidence="1 2">M.16.27</strain>
    </source>
</reference>
<accession>C3N1Z8</accession>
<dbReference type="KEGG" id="sim:M1627_0392"/>
<evidence type="ECO:0000313" key="2">
    <source>
        <dbReference type="Proteomes" id="UP000002307"/>
    </source>
</evidence>
<dbReference type="Proteomes" id="UP000002307">
    <property type="component" value="Chromosome"/>
</dbReference>
<organism evidence="1 2">
    <name type="scientific">Saccharolobus islandicus (strain M.16.27)</name>
    <name type="common">Sulfolobus islandicus</name>
    <dbReference type="NCBI Taxonomy" id="427318"/>
    <lineage>
        <taxon>Archaea</taxon>
        <taxon>Thermoproteota</taxon>
        <taxon>Thermoprotei</taxon>
        <taxon>Sulfolobales</taxon>
        <taxon>Sulfolobaceae</taxon>
        <taxon>Saccharolobus</taxon>
    </lineage>
</organism>
<gene>
    <name evidence="1" type="ordered locus">M1627_0392</name>
</gene>
<protein>
    <submittedName>
        <fullName evidence="1">Uncharacterized protein</fullName>
    </submittedName>
</protein>
<name>C3N1Z8_SACI3</name>
<dbReference type="AlphaFoldDB" id="C3N1Z8"/>
<proteinExistence type="predicted"/>
<sequence length="123" mass="14213">MGTRWKVPVLTQVILVLMEYINLSPRFYSRETVAPALANYVSGLSSWRAVLPHSTLLYYHRRLSYVRYAVPLSGIHAIDETKVRLTNGQYYYVWIVRDVKTKAIPFFMVTSVRSGVHVRMSGM</sequence>
<evidence type="ECO:0000313" key="1">
    <source>
        <dbReference type="EMBL" id="ACP54408.1"/>
    </source>
</evidence>
<dbReference type="HOGENOM" id="CLU_139557_0_0_2"/>